<feature type="region of interest" description="Disordered" evidence="1">
    <location>
        <begin position="1"/>
        <end position="20"/>
    </location>
</feature>
<sequence length="20" mass="2218">MDPSRSCCQKTILQSTGKPH</sequence>
<dbReference type="EMBL" id="GGEC01067425">
    <property type="protein sequence ID" value="MBX47909.1"/>
    <property type="molecule type" value="Transcribed_RNA"/>
</dbReference>
<organism evidence="2">
    <name type="scientific">Rhizophora mucronata</name>
    <name type="common">Asiatic mangrove</name>
    <dbReference type="NCBI Taxonomy" id="61149"/>
    <lineage>
        <taxon>Eukaryota</taxon>
        <taxon>Viridiplantae</taxon>
        <taxon>Streptophyta</taxon>
        <taxon>Embryophyta</taxon>
        <taxon>Tracheophyta</taxon>
        <taxon>Spermatophyta</taxon>
        <taxon>Magnoliopsida</taxon>
        <taxon>eudicotyledons</taxon>
        <taxon>Gunneridae</taxon>
        <taxon>Pentapetalae</taxon>
        <taxon>rosids</taxon>
        <taxon>fabids</taxon>
        <taxon>Malpighiales</taxon>
        <taxon>Rhizophoraceae</taxon>
        <taxon>Rhizophora</taxon>
    </lineage>
</organism>
<reference evidence="2" key="1">
    <citation type="submission" date="2018-02" db="EMBL/GenBank/DDBJ databases">
        <title>Rhizophora mucronata_Transcriptome.</title>
        <authorList>
            <person name="Meera S.P."/>
            <person name="Sreeshan A."/>
            <person name="Augustine A."/>
        </authorList>
    </citation>
    <scope>NUCLEOTIDE SEQUENCE</scope>
    <source>
        <tissue evidence="2">Leaf</tissue>
    </source>
</reference>
<evidence type="ECO:0000313" key="2">
    <source>
        <dbReference type="EMBL" id="MBX47909.1"/>
    </source>
</evidence>
<proteinExistence type="predicted"/>
<accession>A0A2P2NZS4</accession>
<protein>
    <submittedName>
        <fullName evidence="2">Uncharacterized protein</fullName>
    </submittedName>
</protein>
<name>A0A2P2NZS4_RHIMU</name>
<evidence type="ECO:0000256" key="1">
    <source>
        <dbReference type="SAM" id="MobiDB-lite"/>
    </source>
</evidence>
<dbReference type="AlphaFoldDB" id="A0A2P2NZS4"/>